<dbReference type="AlphaFoldDB" id="A0A327WNQ7"/>
<evidence type="ECO:0000313" key="4">
    <source>
        <dbReference type="EMBL" id="RAJ89887.1"/>
    </source>
</evidence>
<sequence>MSRESDPVVELRMLSSAQFWLFITIYIAAFYANYLLLLPVVYLKQRYIFYLGCFVIGLLIVHYTQPFENLVFQRFHQPEFFQPRPQPGPPPDMPPNDFPPPPRPMQNNRPSVDFVSLVLFVVVWVIAMAVKISEQWRLSEKRIILSEAEKAQAELSFFKAQINPHFLFNTLNNIYSLAVSQSENTAPSIMKLSKMMRYITEEATENFVPLEDEIACLENYIDLQRLRLNEKTKVVFEANDVDSQIKIAPLILMTFVENAFKYGVSNHFGSKIEIKVTGNAGTIRFFCANRIFNANLDPERTGVGIANTRKRLDFLYPERYNLLIDNDGTNFTINLKLRSQ</sequence>
<feature type="compositionally biased region" description="Pro residues" evidence="1">
    <location>
        <begin position="84"/>
        <end position="104"/>
    </location>
</feature>
<keyword evidence="2" id="KW-0472">Membrane</keyword>
<comment type="caution">
    <text evidence="4">The sequence shown here is derived from an EMBL/GenBank/DDBJ whole genome shotgun (WGS) entry which is preliminary data.</text>
</comment>
<evidence type="ECO:0000256" key="2">
    <source>
        <dbReference type="SAM" id="Phobius"/>
    </source>
</evidence>
<feature type="transmembrane region" description="Helical" evidence="2">
    <location>
        <begin position="47"/>
        <end position="65"/>
    </location>
</feature>
<keyword evidence="4" id="KW-0418">Kinase</keyword>
<accession>A0A327WNQ7</accession>
<protein>
    <submittedName>
        <fullName evidence="4">Histidine kinase</fullName>
    </submittedName>
</protein>
<keyword evidence="2" id="KW-0812">Transmembrane</keyword>
<feature type="domain" description="Signal transduction histidine kinase internal region" evidence="3">
    <location>
        <begin position="153"/>
        <end position="231"/>
    </location>
</feature>
<dbReference type="EMBL" id="QLMC01000019">
    <property type="protein sequence ID" value="RAJ89887.1"/>
    <property type="molecule type" value="Genomic_DNA"/>
</dbReference>
<keyword evidence="2" id="KW-1133">Transmembrane helix</keyword>
<organism evidence="4 5">
    <name type="scientific">Larkinella arboricola</name>
    <dbReference type="NCBI Taxonomy" id="643671"/>
    <lineage>
        <taxon>Bacteria</taxon>
        <taxon>Pseudomonadati</taxon>
        <taxon>Bacteroidota</taxon>
        <taxon>Cytophagia</taxon>
        <taxon>Cytophagales</taxon>
        <taxon>Spirosomataceae</taxon>
        <taxon>Larkinella</taxon>
    </lineage>
</organism>
<feature type="transmembrane region" description="Helical" evidence="2">
    <location>
        <begin position="114"/>
        <end position="132"/>
    </location>
</feature>
<dbReference type="Proteomes" id="UP000248790">
    <property type="component" value="Unassembled WGS sequence"/>
</dbReference>
<evidence type="ECO:0000313" key="5">
    <source>
        <dbReference type="Proteomes" id="UP000248790"/>
    </source>
</evidence>
<reference evidence="4 5" key="1">
    <citation type="submission" date="2018-06" db="EMBL/GenBank/DDBJ databases">
        <title>Genomic Encyclopedia of Archaeal and Bacterial Type Strains, Phase II (KMG-II): from individual species to whole genera.</title>
        <authorList>
            <person name="Goeker M."/>
        </authorList>
    </citation>
    <scope>NUCLEOTIDE SEQUENCE [LARGE SCALE GENOMIC DNA]</scope>
    <source>
        <strain evidence="4 5">DSM 21851</strain>
    </source>
</reference>
<name>A0A327WNQ7_LARAB</name>
<dbReference type="PANTHER" id="PTHR34220:SF7">
    <property type="entry name" value="SENSOR HISTIDINE KINASE YPDA"/>
    <property type="match status" value="1"/>
</dbReference>
<dbReference type="Pfam" id="PF06580">
    <property type="entry name" value="His_kinase"/>
    <property type="match status" value="1"/>
</dbReference>
<gene>
    <name evidence="4" type="ORF">LX87_05621</name>
</gene>
<dbReference type="PANTHER" id="PTHR34220">
    <property type="entry name" value="SENSOR HISTIDINE KINASE YPDA"/>
    <property type="match status" value="1"/>
</dbReference>
<evidence type="ECO:0000259" key="3">
    <source>
        <dbReference type="Pfam" id="PF06580"/>
    </source>
</evidence>
<proteinExistence type="predicted"/>
<dbReference type="GO" id="GO:0000155">
    <property type="term" value="F:phosphorelay sensor kinase activity"/>
    <property type="evidence" value="ECO:0007669"/>
    <property type="project" value="InterPro"/>
</dbReference>
<keyword evidence="5" id="KW-1185">Reference proteome</keyword>
<keyword evidence="4" id="KW-0808">Transferase</keyword>
<dbReference type="GO" id="GO:0016020">
    <property type="term" value="C:membrane"/>
    <property type="evidence" value="ECO:0007669"/>
    <property type="project" value="InterPro"/>
</dbReference>
<feature type="transmembrane region" description="Helical" evidence="2">
    <location>
        <begin position="20"/>
        <end position="40"/>
    </location>
</feature>
<dbReference type="InterPro" id="IPR050640">
    <property type="entry name" value="Bact_2-comp_sensor_kinase"/>
</dbReference>
<evidence type="ECO:0000256" key="1">
    <source>
        <dbReference type="SAM" id="MobiDB-lite"/>
    </source>
</evidence>
<dbReference type="RefSeq" id="WP_170139499.1">
    <property type="nucleotide sequence ID" value="NZ_QLMC01000019.1"/>
</dbReference>
<feature type="region of interest" description="Disordered" evidence="1">
    <location>
        <begin position="83"/>
        <end position="105"/>
    </location>
</feature>
<dbReference type="InterPro" id="IPR010559">
    <property type="entry name" value="Sig_transdc_His_kin_internal"/>
</dbReference>